<name>A0A517NBX4_9BACT</name>
<evidence type="ECO:0000313" key="1">
    <source>
        <dbReference type="EMBL" id="QDT04636.1"/>
    </source>
</evidence>
<protein>
    <recommendedName>
        <fullName evidence="3">BON domain protein</fullName>
    </recommendedName>
</protein>
<keyword evidence="2" id="KW-1185">Reference proteome</keyword>
<reference evidence="1 2" key="1">
    <citation type="submission" date="2019-02" db="EMBL/GenBank/DDBJ databases">
        <title>Deep-cultivation of Planctomycetes and their phenomic and genomic characterization uncovers novel biology.</title>
        <authorList>
            <person name="Wiegand S."/>
            <person name="Jogler M."/>
            <person name="Boedeker C."/>
            <person name="Pinto D."/>
            <person name="Vollmers J."/>
            <person name="Rivas-Marin E."/>
            <person name="Kohn T."/>
            <person name="Peeters S.H."/>
            <person name="Heuer A."/>
            <person name="Rast P."/>
            <person name="Oberbeckmann S."/>
            <person name="Bunk B."/>
            <person name="Jeske O."/>
            <person name="Meyerdierks A."/>
            <person name="Storesund J.E."/>
            <person name="Kallscheuer N."/>
            <person name="Luecker S."/>
            <person name="Lage O.M."/>
            <person name="Pohl T."/>
            <person name="Merkel B.J."/>
            <person name="Hornburger P."/>
            <person name="Mueller R.-W."/>
            <person name="Bruemmer F."/>
            <person name="Labrenz M."/>
            <person name="Spormann A.M."/>
            <person name="Op den Camp H."/>
            <person name="Overmann J."/>
            <person name="Amann R."/>
            <person name="Jetten M.S.M."/>
            <person name="Mascher T."/>
            <person name="Medema M.H."/>
            <person name="Devos D.P."/>
            <person name="Kaster A.-K."/>
            <person name="Ovreas L."/>
            <person name="Rohde M."/>
            <person name="Galperin M.Y."/>
            <person name="Jogler C."/>
        </authorList>
    </citation>
    <scope>NUCLEOTIDE SEQUENCE [LARGE SCALE GENOMIC DNA]</scope>
    <source>
        <strain evidence="1 2">K22_7</strain>
    </source>
</reference>
<dbReference type="Proteomes" id="UP000318538">
    <property type="component" value="Chromosome"/>
</dbReference>
<sequence length="82" mass="8919">MIPLDDFDASTGRDVQCSGALRKTGVRELSMVRVKVDGDKLSLEGIVGSFYMKQLATEAVRPHANGLQIRNRLEVTSSPAQS</sequence>
<dbReference type="KEGG" id="rlc:K227x_30290"/>
<dbReference type="RefSeq" id="WP_145170356.1">
    <property type="nucleotide sequence ID" value="NZ_CP036525.1"/>
</dbReference>
<proteinExistence type="predicted"/>
<evidence type="ECO:0008006" key="3">
    <source>
        <dbReference type="Google" id="ProtNLM"/>
    </source>
</evidence>
<gene>
    <name evidence="1" type="ORF">K227x_30290</name>
</gene>
<dbReference type="OrthoDB" id="291621at2"/>
<dbReference type="EMBL" id="CP036525">
    <property type="protein sequence ID" value="QDT04636.1"/>
    <property type="molecule type" value="Genomic_DNA"/>
</dbReference>
<dbReference type="Gene3D" id="3.30.1340.30">
    <property type="match status" value="1"/>
</dbReference>
<evidence type="ECO:0000313" key="2">
    <source>
        <dbReference type="Proteomes" id="UP000318538"/>
    </source>
</evidence>
<dbReference type="AlphaFoldDB" id="A0A517NBX4"/>
<organism evidence="1 2">
    <name type="scientific">Rubripirellula lacrimiformis</name>
    <dbReference type="NCBI Taxonomy" id="1930273"/>
    <lineage>
        <taxon>Bacteria</taxon>
        <taxon>Pseudomonadati</taxon>
        <taxon>Planctomycetota</taxon>
        <taxon>Planctomycetia</taxon>
        <taxon>Pirellulales</taxon>
        <taxon>Pirellulaceae</taxon>
        <taxon>Rubripirellula</taxon>
    </lineage>
</organism>
<accession>A0A517NBX4</accession>